<gene>
    <name evidence="2" type="ORF">E0W60_31535</name>
</gene>
<geneLocation type="plasmid" evidence="2">
    <name>unnamed1</name>
</geneLocation>
<evidence type="ECO:0000313" key="2">
    <source>
        <dbReference type="EMBL" id="QBY55544.1"/>
    </source>
</evidence>
<evidence type="ECO:0000313" key="3">
    <source>
        <dbReference type="Proteomes" id="UP000295294"/>
    </source>
</evidence>
<feature type="signal peptide" evidence="1">
    <location>
        <begin position="1"/>
        <end position="24"/>
    </location>
</feature>
<reference evidence="2 3" key="1">
    <citation type="submission" date="2019-03" db="EMBL/GenBank/DDBJ databases">
        <title>Efficiently degradation of phenoxyalkanoic acid herbicides by Cupriavidus oxalaticus strain X32.</title>
        <authorList>
            <person name="Sheng X."/>
        </authorList>
    </citation>
    <scope>NUCLEOTIDE SEQUENCE [LARGE SCALE GENOMIC DNA]</scope>
    <source>
        <strain evidence="2 3">X32</strain>
        <plasmid evidence="2 3">unnamed1</plasmid>
    </source>
</reference>
<sequence>MQQIRLVKIAVLCASIEFCGIAHAELFERDTFESCILKTMPGAANELSIQLILAKCVQKPQAKAGSGREGLLAKYSDGFECFHDKGKSVGTQLGANYVFVACQTLYSKPAPFDPNSAVIDQSRVVPDASPSAAPF</sequence>
<dbReference type="OrthoDB" id="8795525at2"/>
<dbReference type="KEGG" id="cox:E0W60_31535"/>
<proteinExistence type="predicted"/>
<dbReference type="Proteomes" id="UP000295294">
    <property type="component" value="Plasmid unnamed1"/>
</dbReference>
<dbReference type="RefSeq" id="WP_135706783.1">
    <property type="nucleotide sequence ID" value="NZ_CP038636.1"/>
</dbReference>
<keyword evidence="1" id="KW-0732">Signal</keyword>
<evidence type="ECO:0000256" key="1">
    <source>
        <dbReference type="SAM" id="SignalP"/>
    </source>
</evidence>
<dbReference type="EMBL" id="CP038636">
    <property type="protein sequence ID" value="QBY55544.1"/>
    <property type="molecule type" value="Genomic_DNA"/>
</dbReference>
<accession>A0A4P7LH50</accession>
<keyword evidence="2" id="KW-0614">Plasmid</keyword>
<dbReference type="AlphaFoldDB" id="A0A4P7LH50"/>
<feature type="chain" id="PRO_5020905704" evidence="1">
    <location>
        <begin position="25"/>
        <end position="135"/>
    </location>
</feature>
<organism evidence="2 3">
    <name type="scientific">Cupriavidus oxalaticus</name>
    <dbReference type="NCBI Taxonomy" id="96344"/>
    <lineage>
        <taxon>Bacteria</taxon>
        <taxon>Pseudomonadati</taxon>
        <taxon>Pseudomonadota</taxon>
        <taxon>Betaproteobacteria</taxon>
        <taxon>Burkholderiales</taxon>
        <taxon>Burkholderiaceae</taxon>
        <taxon>Cupriavidus</taxon>
    </lineage>
</organism>
<protein>
    <submittedName>
        <fullName evidence="2">Uncharacterized protein</fullName>
    </submittedName>
</protein>
<name>A0A4P7LH50_9BURK</name>